<evidence type="ECO:0000256" key="4">
    <source>
        <dbReference type="ARBA" id="ARBA00023002"/>
    </source>
</evidence>
<dbReference type="Pfam" id="PF07992">
    <property type="entry name" value="Pyr_redox_2"/>
    <property type="match status" value="1"/>
</dbReference>
<dbReference type="Proteomes" id="UP000261931">
    <property type="component" value="Unassembled WGS sequence"/>
</dbReference>
<gene>
    <name evidence="7" type="ORF">DY262_12810</name>
</gene>
<sequence>MRSGITRLVLIGAGPAHREVLARLTRHHPADLQVTLLAPPPAPVHEPLVPAVVAGRYTADACRVGLSGLLTLAHARWVPGRCLALDLEGRRVHAAPADGGAALELPFDLLSLDTAASTDREALEQRLPGAREQALARYPSEAFLGLWPRVVDMARERPLSIAVIGSGAAAIELVFAAAQRLRAEGLPGSILTLLTDGGALAGELPPDVASRVRRELKRQRIHVLNERCTGITVEGVRLANGALLRCDVPLVAGDAQAPAWLRGTPLALAEGGQVRVNRFQQSTSHAQVFAVGPAARRDDHAYPDAATTSARAGATLAHNLLAAFEGQPLKPHWPAQRPLTRLSCGTERAIAAWGPLRAQGAWVARWKDRAERRETAAPPPPAGETASTR</sequence>
<evidence type="ECO:0000256" key="3">
    <source>
        <dbReference type="ARBA" id="ARBA00022827"/>
    </source>
</evidence>
<dbReference type="GO" id="GO:0003955">
    <property type="term" value="F:NAD(P)H dehydrogenase (quinone) activity"/>
    <property type="evidence" value="ECO:0007669"/>
    <property type="project" value="TreeGrafter"/>
</dbReference>
<dbReference type="RefSeq" id="WP_116959451.1">
    <property type="nucleotide sequence ID" value="NZ_QVLS01000007.1"/>
</dbReference>
<proteinExistence type="predicted"/>
<feature type="region of interest" description="Disordered" evidence="5">
    <location>
        <begin position="367"/>
        <end position="389"/>
    </location>
</feature>
<dbReference type="InterPro" id="IPR051169">
    <property type="entry name" value="NADH-Q_oxidoreductase"/>
</dbReference>
<dbReference type="InterPro" id="IPR036188">
    <property type="entry name" value="FAD/NAD-bd_sf"/>
</dbReference>
<dbReference type="InterPro" id="IPR023753">
    <property type="entry name" value="FAD/NAD-binding_dom"/>
</dbReference>
<dbReference type="SUPFAM" id="SSF51905">
    <property type="entry name" value="FAD/NAD(P)-binding domain"/>
    <property type="match status" value="2"/>
</dbReference>
<evidence type="ECO:0000256" key="5">
    <source>
        <dbReference type="SAM" id="MobiDB-lite"/>
    </source>
</evidence>
<accession>A0A372EIA3</accession>
<dbReference type="Gene3D" id="3.50.50.100">
    <property type="match status" value="1"/>
</dbReference>
<evidence type="ECO:0000313" key="8">
    <source>
        <dbReference type="Proteomes" id="UP000261931"/>
    </source>
</evidence>
<reference evidence="7 8" key="1">
    <citation type="submission" date="2018-08" db="EMBL/GenBank/DDBJ databases">
        <title>Hydrogenophaga sp. LA-38 isolated from sludge.</title>
        <authorList>
            <person name="Im W.-T."/>
        </authorList>
    </citation>
    <scope>NUCLEOTIDE SEQUENCE [LARGE SCALE GENOMIC DNA]</scope>
    <source>
        <strain evidence="7 8">LA-38</strain>
    </source>
</reference>
<comment type="caution">
    <text evidence="7">The sequence shown here is derived from an EMBL/GenBank/DDBJ whole genome shotgun (WGS) entry which is preliminary data.</text>
</comment>
<dbReference type="PANTHER" id="PTHR42913:SF9">
    <property type="entry name" value="SLR1591 PROTEIN"/>
    <property type="match status" value="1"/>
</dbReference>
<keyword evidence="3" id="KW-0274">FAD</keyword>
<protein>
    <recommendedName>
        <fullName evidence="6">FAD/NAD(P)-binding domain-containing protein</fullName>
    </recommendedName>
</protein>
<dbReference type="GO" id="GO:0019646">
    <property type="term" value="P:aerobic electron transport chain"/>
    <property type="evidence" value="ECO:0007669"/>
    <property type="project" value="TreeGrafter"/>
</dbReference>
<evidence type="ECO:0000259" key="6">
    <source>
        <dbReference type="Pfam" id="PF07992"/>
    </source>
</evidence>
<evidence type="ECO:0000313" key="7">
    <source>
        <dbReference type="EMBL" id="RFP78187.1"/>
    </source>
</evidence>
<dbReference type="AlphaFoldDB" id="A0A372EIA3"/>
<dbReference type="EMBL" id="QVLS01000007">
    <property type="protein sequence ID" value="RFP78187.1"/>
    <property type="molecule type" value="Genomic_DNA"/>
</dbReference>
<comment type="cofactor">
    <cofactor evidence="1">
        <name>FAD</name>
        <dbReference type="ChEBI" id="CHEBI:57692"/>
    </cofactor>
</comment>
<evidence type="ECO:0000256" key="1">
    <source>
        <dbReference type="ARBA" id="ARBA00001974"/>
    </source>
</evidence>
<keyword evidence="8" id="KW-1185">Reference proteome</keyword>
<name>A0A372EIA3_9BURK</name>
<dbReference type="PANTHER" id="PTHR42913">
    <property type="entry name" value="APOPTOSIS-INDUCING FACTOR 1"/>
    <property type="match status" value="1"/>
</dbReference>
<evidence type="ECO:0000256" key="2">
    <source>
        <dbReference type="ARBA" id="ARBA00022630"/>
    </source>
</evidence>
<keyword evidence="4" id="KW-0560">Oxidoreductase</keyword>
<feature type="domain" description="FAD/NAD(P)-binding" evidence="6">
    <location>
        <begin position="7"/>
        <end position="308"/>
    </location>
</feature>
<keyword evidence="2" id="KW-0285">Flavoprotein</keyword>
<organism evidence="7 8">
    <name type="scientific">Hydrogenophaga borbori</name>
    <dbReference type="NCBI Taxonomy" id="2294117"/>
    <lineage>
        <taxon>Bacteria</taxon>
        <taxon>Pseudomonadati</taxon>
        <taxon>Pseudomonadota</taxon>
        <taxon>Betaproteobacteria</taxon>
        <taxon>Burkholderiales</taxon>
        <taxon>Comamonadaceae</taxon>
        <taxon>Hydrogenophaga</taxon>
    </lineage>
</organism>